<gene>
    <name evidence="2" type="ORF">PLEPLA_LOCUS11442</name>
</gene>
<dbReference type="Proteomes" id="UP001153269">
    <property type="component" value="Unassembled WGS sequence"/>
</dbReference>
<evidence type="ECO:0000313" key="2">
    <source>
        <dbReference type="EMBL" id="CAB1423522.1"/>
    </source>
</evidence>
<feature type="region of interest" description="Disordered" evidence="1">
    <location>
        <begin position="103"/>
        <end position="125"/>
    </location>
</feature>
<protein>
    <submittedName>
        <fullName evidence="2">Uncharacterized protein</fullName>
    </submittedName>
</protein>
<evidence type="ECO:0000256" key="1">
    <source>
        <dbReference type="SAM" id="MobiDB-lite"/>
    </source>
</evidence>
<proteinExistence type="predicted"/>
<keyword evidence="3" id="KW-1185">Reference proteome</keyword>
<dbReference type="AlphaFoldDB" id="A0A9N7U3Q7"/>
<comment type="caution">
    <text evidence="2">The sequence shown here is derived from an EMBL/GenBank/DDBJ whole genome shotgun (WGS) entry which is preliminary data.</text>
</comment>
<dbReference type="EMBL" id="CADEAL010000662">
    <property type="protein sequence ID" value="CAB1423522.1"/>
    <property type="molecule type" value="Genomic_DNA"/>
</dbReference>
<feature type="compositionally biased region" description="Pro residues" evidence="1">
    <location>
        <begin position="105"/>
        <end position="114"/>
    </location>
</feature>
<accession>A0A9N7U3Q7</accession>
<sequence>MVTTTEGSLYTVMEQGMCKDLESDVSGVVLACLQSIRFIPGYIQTLPWSQKSSSQGQIILLLEDHNRDAFCRFPRLHGKYTSNSVISAQGDNFKGEKAFKYKKAIPPPHTPAPAPGEHVLQQSAL</sequence>
<evidence type="ECO:0000313" key="3">
    <source>
        <dbReference type="Proteomes" id="UP001153269"/>
    </source>
</evidence>
<name>A0A9N7U3Q7_PLEPL</name>
<organism evidence="2 3">
    <name type="scientific">Pleuronectes platessa</name>
    <name type="common">European plaice</name>
    <dbReference type="NCBI Taxonomy" id="8262"/>
    <lineage>
        <taxon>Eukaryota</taxon>
        <taxon>Metazoa</taxon>
        <taxon>Chordata</taxon>
        <taxon>Craniata</taxon>
        <taxon>Vertebrata</taxon>
        <taxon>Euteleostomi</taxon>
        <taxon>Actinopterygii</taxon>
        <taxon>Neopterygii</taxon>
        <taxon>Teleostei</taxon>
        <taxon>Neoteleostei</taxon>
        <taxon>Acanthomorphata</taxon>
        <taxon>Carangaria</taxon>
        <taxon>Pleuronectiformes</taxon>
        <taxon>Pleuronectoidei</taxon>
        <taxon>Pleuronectidae</taxon>
        <taxon>Pleuronectes</taxon>
    </lineage>
</organism>
<reference evidence="2" key="1">
    <citation type="submission" date="2020-03" db="EMBL/GenBank/DDBJ databases">
        <authorList>
            <person name="Weist P."/>
        </authorList>
    </citation>
    <scope>NUCLEOTIDE SEQUENCE</scope>
</reference>